<feature type="domain" description="Aldehyde oxidase/xanthine dehydrogenase a/b hammerhead" evidence="3">
    <location>
        <begin position="19"/>
        <end position="135"/>
    </location>
</feature>
<evidence type="ECO:0000313" key="5">
    <source>
        <dbReference type="Proteomes" id="UP001227101"/>
    </source>
</evidence>
<organism evidence="4 5">
    <name type="scientific">Amycolatopsis nalaikhensis</name>
    <dbReference type="NCBI Taxonomy" id="715472"/>
    <lineage>
        <taxon>Bacteria</taxon>
        <taxon>Bacillati</taxon>
        <taxon>Actinomycetota</taxon>
        <taxon>Actinomycetes</taxon>
        <taxon>Pseudonocardiales</taxon>
        <taxon>Pseudonocardiaceae</taxon>
        <taxon>Amycolatopsis</taxon>
    </lineage>
</organism>
<dbReference type="InterPro" id="IPR036856">
    <property type="entry name" value="Ald_Oxase/Xan_DH_a/b_sf"/>
</dbReference>
<dbReference type="Gene3D" id="3.90.1170.50">
    <property type="entry name" value="Aldehyde oxidase/xanthine dehydrogenase, a/b hammerhead"/>
    <property type="match status" value="1"/>
</dbReference>
<keyword evidence="2" id="KW-0560">Oxidoreductase</keyword>
<dbReference type="InterPro" id="IPR037165">
    <property type="entry name" value="AldOxase/xan_DH_Mopterin-bd_sf"/>
</dbReference>
<dbReference type="InterPro" id="IPR000674">
    <property type="entry name" value="Ald_Oxase/Xan_DH_a/b"/>
</dbReference>
<accession>A0ABY8XUG2</accession>
<dbReference type="Gene3D" id="3.30.365.10">
    <property type="entry name" value="Aldehyde oxidase/xanthine dehydrogenase, molybdopterin binding domain"/>
    <property type="match status" value="1"/>
</dbReference>
<keyword evidence="5" id="KW-1185">Reference proteome</keyword>
<evidence type="ECO:0000256" key="1">
    <source>
        <dbReference type="ARBA" id="ARBA00022505"/>
    </source>
</evidence>
<dbReference type="SMART" id="SM01008">
    <property type="entry name" value="Ald_Xan_dh_C"/>
    <property type="match status" value="1"/>
</dbReference>
<keyword evidence="1" id="KW-0500">Molybdenum</keyword>
<proteinExistence type="predicted"/>
<evidence type="ECO:0000313" key="4">
    <source>
        <dbReference type="EMBL" id="WIV59112.1"/>
    </source>
</evidence>
<dbReference type="Pfam" id="PF02738">
    <property type="entry name" value="MoCoBD_1"/>
    <property type="match status" value="1"/>
</dbReference>
<reference evidence="4 5" key="1">
    <citation type="submission" date="2023-06" db="EMBL/GenBank/DDBJ databases">
        <authorList>
            <person name="Oyuntsetseg B."/>
            <person name="Kim S.B."/>
        </authorList>
    </citation>
    <scope>NUCLEOTIDE SEQUENCE [LARGE SCALE GENOMIC DNA]</scope>
    <source>
        <strain evidence="4 5">2-2</strain>
    </source>
</reference>
<dbReference type="InterPro" id="IPR016208">
    <property type="entry name" value="Ald_Oxase/xanthine_DH-like"/>
</dbReference>
<dbReference type="InterPro" id="IPR008274">
    <property type="entry name" value="AldOxase/xan_DH_MoCoBD1"/>
</dbReference>
<dbReference type="Proteomes" id="UP001227101">
    <property type="component" value="Chromosome"/>
</dbReference>
<dbReference type="PANTHER" id="PTHR11908:SF132">
    <property type="entry name" value="ALDEHYDE OXIDASE 1-RELATED"/>
    <property type="match status" value="1"/>
</dbReference>
<dbReference type="SUPFAM" id="SSF56003">
    <property type="entry name" value="Molybdenum cofactor-binding domain"/>
    <property type="match status" value="1"/>
</dbReference>
<gene>
    <name evidence="4" type="ORF">QP939_11010</name>
</gene>
<evidence type="ECO:0000256" key="2">
    <source>
        <dbReference type="ARBA" id="ARBA00023002"/>
    </source>
</evidence>
<protein>
    <submittedName>
        <fullName evidence="4">Molybdopterin-dependent oxidoreductase</fullName>
    </submittedName>
</protein>
<dbReference type="PANTHER" id="PTHR11908">
    <property type="entry name" value="XANTHINE DEHYDROGENASE"/>
    <property type="match status" value="1"/>
</dbReference>
<dbReference type="SUPFAM" id="SSF54665">
    <property type="entry name" value="CO dehydrogenase molybdoprotein N-domain-like"/>
    <property type="match status" value="1"/>
</dbReference>
<evidence type="ECO:0000259" key="3">
    <source>
        <dbReference type="SMART" id="SM01008"/>
    </source>
</evidence>
<dbReference type="Pfam" id="PF01315">
    <property type="entry name" value="Ald_Xan_dh_C"/>
    <property type="match status" value="1"/>
</dbReference>
<dbReference type="EMBL" id="CP127173">
    <property type="protein sequence ID" value="WIV59112.1"/>
    <property type="molecule type" value="Genomic_DNA"/>
</dbReference>
<name>A0ABY8XUG2_9PSEU</name>
<sequence>MGGLIGARALRTEDLRLLTGRARFVDDVALPRMLEAAVLRCPLPHARITSIDLRAAAALPGVAVVLTGAEVKAAVHAPQPVVWRNVPDMRLTDAYPLAVDRVRYPGQGVAVVAASDRAIAEDALELIDVQYEELPAVSTLEQATAESAPRLYDDWPDNVCARTTVAAGDVDSAFADADVVLAESFRFARQMGTPLETRGVVATWDPFTGQLDVWLATQAPNLARELLGEVLGLPVAKSACGRRTSVAALATSSTSTAKKSWPRCFRDVRGGR</sequence>